<reference evidence="4" key="1">
    <citation type="submission" date="2019-12" db="UniProtKB">
        <authorList>
            <consortium name="WormBaseParasite"/>
        </authorList>
    </citation>
    <scope>IDENTIFICATION</scope>
</reference>
<dbReference type="PANTHER" id="PTHR15591">
    <property type="entry name" value="RUN AND SH3 DOMAIN CONTAINING"/>
    <property type="match status" value="1"/>
</dbReference>
<dbReference type="Gene3D" id="1.20.58.900">
    <property type="match status" value="1"/>
</dbReference>
<dbReference type="InterPro" id="IPR037213">
    <property type="entry name" value="Run_dom_sf"/>
</dbReference>
<feature type="compositionally biased region" description="Polar residues" evidence="1">
    <location>
        <begin position="763"/>
        <end position="776"/>
    </location>
</feature>
<evidence type="ECO:0000313" key="3">
    <source>
        <dbReference type="Proteomes" id="UP000046395"/>
    </source>
</evidence>
<feature type="domain" description="RUN" evidence="2">
    <location>
        <begin position="1364"/>
        <end position="1497"/>
    </location>
</feature>
<dbReference type="STRING" id="70415.A0A5S6Q992"/>
<feature type="region of interest" description="Disordered" evidence="1">
    <location>
        <begin position="622"/>
        <end position="654"/>
    </location>
</feature>
<dbReference type="Proteomes" id="UP000046395">
    <property type="component" value="Unassembled WGS sequence"/>
</dbReference>
<feature type="region of interest" description="Disordered" evidence="1">
    <location>
        <begin position="887"/>
        <end position="908"/>
    </location>
</feature>
<feature type="region of interest" description="Disordered" evidence="1">
    <location>
        <begin position="726"/>
        <end position="805"/>
    </location>
</feature>
<dbReference type="PANTHER" id="PTHR15591:SF13">
    <property type="entry name" value="RUN DOMAIN-CONTAINING PROTEIN"/>
    <property type="match status" value="1"/>
</dbReference>
<keyword evidence="3" id="KW-1185">Reference proteome</keyword>
<dbReference type="CDD" id="cd17685">
    <property type="entry name" value="RUN_RUSC"/>
    <property type="match status" value="1"/>
</dbReference>
<feature type="region of interest" description="Disordered" evidence="1">
    <location>
        <begin position="1567"/>
        <end position="1596"/>
    </location>
</feature>
<evidence type="ECO:0000313" key="4">
    <source>
        <dbReference type="WBParaSite" id="TMUE_1000003886.1"/>
    </source>
</evidence>
<dbReference type="PROSITE" id="PS50826">
    <property type="entry name" value="RUN"/>
    <property type="match status" value="1"/>
</dbReference>
<evidence type="ECO:0000259" key="2">
    <source>
        <dbReference type="PROSITE" id="PS50826"/>
    </source>
</evidence>
<feature type="region of interest" description="Disordered" evidence="1">
    <location>
        <begin position="539"/>
        <end position="580"/>
    </location>
</feature>
<feature type="compositionally biased region" description="Polar residues" evidence="1">
    <location>
        <begin position="560"/>
        <end position="580"/>
    </location>
</feature>
<name>A0A5S6Q992_TRIMR</name>
<organism evidence="3 4">
    <name type="scientific">Trichuris muris</name>
    <name type="common">Mouse whipworm</name>
    <dbReference type="NCBI Taxonomy" id="70415"/>
    <lineage>
        <taxon>Eukaryota</taxon>
        <taxon>Metazoa</taxon>
        <taxon>Ecdysozoa</taxon>
        <taxon>Nematoda</taxon>
        <taxon>Enoplea</taxon>
        <taxon>Dorylaimia</taxon>
        <taxon>Trichinellida</taxon>
        <taxon>Trichuridae</taxon>
        <taxon>Trichuris</taxon>
    </lineage>
</organism>
<dbReference type="InterPro" id="IPR047343">
    <property type="entry name" value="RUSC1_2"/>
</dbReference>
<protein>
    <submittedName>
        <fullName evidence="4">RUN domain-containing protein</fullName>
    </submittedName>
</protein>
<feature type="compositionally biased region" description="Basic residues" evidence="1">
    <location>
        <begin position="1585"/>
        <end position="1596"/>
    </location>
</feature>
<feature type="compositionally biased region" description="Polar residues" evidence="1">
    <location>
        <begin position="898"/>
        <end position="908"/>
    </location>
</feature>
<dbReference type="Pfam" id="PF02759">
    <property type="entry name" value="RUN"/>
    <property type="match status" value="1"/>
</dbReference>
<dbReference type="GO" id="GO:0031410">
    <property type="term" value="C:cytoplasmic vesicle"/>
    <property type="evidence" value="ECO:0007669"/>
    <property type="project" value="TreeGrafter"/>
</dbReference>
<feature type="compositionally biased region" description="Polar residues" evidence="1">
    <location>
        <begin position="744"/>
        <end position="756"/>
    </location>
</feature>
<sequence>MLSFKNGRPLRENMHLLFHLARHIWLAHQDRKVSHAALISKSTWEVAETKVLETLEARPHCPSPVFRIDKAASSRTSLLGEHFAFVEDGQGPPIVRRPIAKHRTGRTALSSDGVVLMLNEFSRTNMRTIVFISQIGLGGTGCKKSNICCIYTAKRQREQLMAVLQRHHATDFSSDGETLYAPSDEVREQLGSARGVRLFWHISLRTLEPLFDGIRLSRTEDPPYYGGTSGRLLQKCPKAFILCPSPPLSLIPLRAVEQYPTLFLLRLRPPCSGRFGVAGTWRGNVEQCRGRLGSRPALFRGPFDEDQQPQFVPFRPSAKLMDSFGCAVGTLGEQQKLQQDHAGQACPRRPPSLVSVQTDRSPSAATNVDFNASPGHRSSLDGSFIQDEDLHLIYGRFEYGRGPLDDIKVASCDYEVDGQLLVDAVDAPSLGKDIELHLQNKLANDCDVNVAFLDFNSFTADRIADALKDRFCKTSGSFESENCLTPPAPLGHNSCSLFSSCGGDVDPVNDQSACSAASLFPLLPSSYPKNEVYDVELHGEAEEGDEATNGKPAYKKEKSTNIGKQDQQEQHPQVISTDSLDWSSYNRGQEIIKTACTTKAGDYVLTFDDSASSMISSVASFSVSSPESPADATSVGATSEGNEAPRSVASGATKQTMISWNQLGDDSIRRHGSLPRGKTFPGTCSPQSNRTPAQVAPCAKEATGSSNSRFSLLKAFKEKVSDTFDRMHSHGRRKMDKAAPAAMNRSSEAQTKSSCTGGIESSGYHTGGTQSSQMGDLQQVRRDGDAASAGSSPLESPYSGAMGHDAQQRCHTAVLRRDNSNYEGADCDVSTASNGRCVDINHNVVGFRTAGSGPWMGRAMAESGGEWKHVLTSNGRTFVDLLRKKETVDTPTDGGPSSGEQRFSRSPSVSVANKSVQTCLRGVPSLAPLGCFDELQGVCCGNGGGSSSRGNLPELNFLRLPFSLPPLFPTVAPFPVSMFKRLDCQRADLLCSPLVGDVRRGVGSSHCCRNGAGFLPAKLVPSPPRVPTNKAGRTRRLGLRQPVTKRDSGFESYAQVPSHIQDWESLAMLLPEEVQRTFFNGCLSKSSCGTAGRGILKSFRSPSSFCRHQPINTDKPLTCSTRSVDNLLWRNRMGVASKAGRPLSEPCFQRDPPMPLSCAGQAILDASPVRHCSCVRQCCCGYHSCSGCVAYAHRNLCCLCATWEHQEPTDIGCESSPWFERPSDLDMNHRCTGDHPCFRSARSESSCRHCGRALNGAYSPDCFFSMENVTRFHQYYQQPVGFTLKKCNSTRRLAAADDNDLLGHEAATVPFVQNAPIRLRSDGICKRLQIGVSLHRQKHDMVYKFLLSCDRLKSNLTPDATLFEKLQLLHRFVINSIIDFIEDGLVVANSVWSVIVSATKLGPATRSVCDLVSALESRNAYKNLKVDLFFLGLFRLQSLDCWLSYLVLKDNLLRKCYLKSAFLRGARSVYSFLYEKILAKIQSLYNAFKFDREVGNEMGSENVNTLGDTLSVLDEFVAHLPNPVVANPCDKEFENVASCSSIGQHFGKGETLTKSFIPALPAGDTRIPKSSSYPSRIPTSVDRRSNRKVVKAISRK</sequence>
<dbReference type="InterPro" id="IPR004012">
    <property type="entry name" value="Run_dom"/>
</dbReference>
<proteinExistence type="predicted"/>
<evidence type="ECO:0000256" key="1">
    <source>
        <dbReference type="SAM" id="MobiDB-lite"/>
    </source>
</evidence>
<dbReference type="WBParaSite" id="TMUE_1000003886.1">
    <property type="protein sequence ID" value="TMUE_1000003886.1"/>
    <property type="gene ID" value="WBGene00290091"/>
</dbReference>
<feature type="compositionally biased region" description="Polar residues" evidence="1">
    <location>
        <begin position="1568"/>
        <end position="1578"/>
    </location>
</feature>
<accession>A0A5S6Q992</accession>